<dbReference type="GO" id="GO:0005829">
    <property type="term" value="C:cytosol"/>
    <property type="evidence" value="ECO:0007669"/>
    <property type="project" value="TreeGrafter"/>
</dbReference>
<keyword evidence="2 4" id="KW-0560">Oxidoreductase</keyword>
<gene>
    <name evidence="4" type="primary">rfbD</name>
    <name evidence="4" type="ORF">FRD01_10270</name>
</gene>
<protein>
    <recommendedName>
        <fullName evidence="2">dTDP-4-dehydrorhamnose reductase</fullName>
        <ecNumber evidence="2">1.1.1.133</ecNumber>
    </recommendedName>
</protein>
<name>A0A5B8XR49_9DELT</name>
<evidence type="ECO:0000256" key="2">
    <source>
        <dbReference type="RuleBase" id="RU364082"/>
    </source>
</evidence>
<keyword evidence="2" id="KW-0521">NADP</keyword>
<dbReference type="Pfam" id="PF04321">
    <property type="entry name" value="RmlD_sub_bind"/>
    <property type="match status" value="1"/>
</dbReference>
<reference evidence="4 5" key="1">
    <citation type="submission" date="2019-08" db="EMBL/GenBank/DDBJ databases">
        <authorList>
            <person name="Liang Q."/>
        </authorList>
    </citation>
    <scope>NUCLEOTIDE SEQUENCE [LARGE SCALE GENOMIC DNA]</scope>
    <source>
        <strain evidence="4 5">V1718</strain>
    </source>
</reference>
<dbReference type="InterPro" id="IPR005913">
    <property type="entry name" value="dTDP_dehydrorham_reduct"/>
</dbReference>
<evidence type="ECO:0000313" key="4">
    <source>
        <dbReference type="EMBL" id="QED27617.1"/>
    </source>
</evidence>
<feature type="domain" description="RmlD-like substrate binding" evidence="3">
    <location>
        <begin position="1"/>
        <end position="272"/>
    </location>
</feature>
<dbReference type="KEGG" id="bbae:FRD01_10270"/>
<dbReference type="AlphaFoldDB" id="A0A5B8XR49"/>
<dbReference type="InterPro" id="IPR029903">
    <property type="entry name" value="RmlD-like-bd"/>
</dbReference>
<proteinExistence type="inferred from homology"/>
<dbReference type="EMBL" id="CP042467">
    <property type="protein sequence ID" value="QED27617.1"/>
    <property type="molecule type" value="Genomic_DNA"/>
</dbReference>
<organism evidence="4 5">
    <name type="scientific">Microvenator marinus</name>
    <dbReference type="NCBI Taxonomy" id="2600177"/>
    <lineage>
        <taxon>Bacteria</taxon>
        <taxon>Deltaproteobacteria</taxon>
        <taxon>Bradymonadales</taxon>
        <taxon>Microvenatoraceae</taxon>
        <taxon>Microvenator</taxon>
    </lineage>
</organism>
<dbReference type="GO" id="GO:0019305">
    <property type="term" value="P:dTDP-rhamnose biosynthetic process"/>
    <property type="evidence" value="ECO:0007669"/>
    <property type="project" value="UniProtKB-UniPathway"/>
</dbReference>
<dbReference type="InterPro" id="IPR036291">
    <property type="entry name" value="NAD(P)-bd_dom_sf"/>
</dbReference>
<evidence type="ECO:0000313" key="5">
    <source>
        <dbReference type="Proteomes" id="UP000321595"/>
    </source>
</evidence>
<dbReference type="GO" id="GO:0008831">
    <property type="term" value="F:dTDP-4-dehydrorhamnose reductase activity"/>
    <property type="evidence" value="ECO:0007669"/>
    <property type="project" value="UniProtKB-EC"/>
</dbReference>
<evidence type="ECO:0000256" key="1">
    <source>
        <dbReference type="ARBA" id="ARBA00010944"/>
    </source>
</evidence>
<accession>A0A5B8XR49</accession>
<keyword evidence="5" id="KW-1185">Reference proteome</keyword>
<dbReference type="OrthoDB" id="9803892at2"/>
<dbReference type="RefSeq" id="WP_146959312.1">
    <property type="nucleotide sequence ID" value="NZ_CP042467.1"/>
</dbReference>
<sequence length="277" mass="30301">MKILVFGANGQLGSELVREGSARGLTREDVDVRDLKAVKKAIEQYHPDVVFNATAYNAVDKAESDKDEALLVNGIVPGKMAAICAAKNIPFVHYSTDYVFGDSHAKPISELETPDPLSVYGRSKLFGENAVLRAHPGALVIRTTGIYSPGGQNFVNTMQRLGKERGSLRVVSDQFVAPTSASTLAKISLRLAELGEDGIFHVVSQSGTSWYEFAQAIFELSELDVELQPVKATEWGAPARRPRYSVLDTARLRLLGLDESIGSWRAELERFFVESGE</sequence>
<dbReference type="Proteomes" id="UP000321595">
    <property type="component" value="Chromosome"/>
</dbReference>
<evidence type="ECO:0000259" key="3">
    <source>
        <dbReference type="Pfam" id="PF04321"/>
    </source>
</evidence>
<dbReference type="PANTHER" id="PTHR10491">
    <property type="entry name" value="DTDP-4-DEHYDRORHAMNOSE REDUCTASE"/>
    <property type="match status" value="1"/>
</dbReference>
<comment type="function">
    <text evidence="2">Catalyzes the reduction of dTDP-6-deoxy-L-lyxo-4-hexulose to yield dTDP-L-rhamnose.</text>
</comment>
<dbReference type="Gene3D" id="3.90.25.10">
    <property type="entry name" value="UDP-galactose 4-epimerase, domain 1"/>
    <property type="match status" value="1"/>
</dbReference>
<dbReference type="SUPFAM" id="SSF51735">
    <property type="entry name" value="NAD(P)-binding Rossmann-fold domains"/>
    <property type="match status" value="1"/>
</dbReference>
<dbReference type="PANTHER" id="PTHR10491:SF4">
    <property type="entry name" value="METHIONINE ADENOSYLTRANSFERASE 2 SUBUNIT BETA"/>
    <property type="match status" value="1"/>
</dbReference>
<dbReference type="EC" id="1.1.1.133" evidence="2"/>
<dbReference type="CDD" id="cd05254">
    <property type="entry name" value="dTDP_HR_like_SDR_e"/>
    <property type="match status" value="1"/>
</dbReference>
<comment type="similarity">
    <text evidence="1 2">Belongs to the dTDP-4-dehydrorhamnose reductase family.</text>
</comment>
<comment type="pathway">
    <text evidence="2">Carbohydrate biosynthesis; dTDP-L-rhamnose biosynthesis.</text>
</comment>
<dbReference type="UniPathway" id="UPA00124"/>
<dbReference type="NCBIfam" id="TIGR01214">
    <property type="entry name" value="rmlD"/>
    <property type="match status" value="1"/>
</dbReference>
<dbReference type="Gene3D" id="3.40.50.720">
    <property type="entry name" value="NAD(P)-binding Rossmann-like Domain"/>
    <property type="match status" value="1"/>
</dbReference>